<comment type="similarity">
    <text evidence="1">Belongs to the UPF0749 family.</text>
</comment>
<dbReference type="Gene3D" id="3.30.70.1880">
    <property type="entry name" value="Protein of unknown function DUF881"/>
    <property type="match status" value="1"/>
</dbReference>
<keyword evidence="5" id="KW-1185">Reference proteome</keyword>
<evidence type="ECO:0000313" key="4">
    <source>
        <dbReference type="EMBL" id="NYJ08097.1"/>
    </source>
</evidence>
<keyword evidence="3" id="KW-0812">Transmembrane</keyword>
<dbReference type="Proteomes" id="UP000541969">
    <property type="component" value="Unassembled WGS sequence"/>
</dbReference>
<dbReference type="PANTHER" id="PTHR37313">
    <property type="entry name" value="UPF0749 PROTEIN RV1825"/>
    <property type="match status" value="1"/>
</dbReference>
<dbReference type="PANTHER" id="PTHR37313:SF1">
    <property type="entry name" value="UPF0749 PROTEIN RV1823"/>
    <property type="match status" value="1"/>
</dbReference>
<feature type="coiled-coil region" evidence="2">
    <location>
        <begin position="97"/>
        <end position="124"/>
    </location>
</feature>
<feature type="transmembrane region" description="Helical" evidence="3">
    <location>
        <begin position="59"/>
        <end position="76"/>
    </location>
</feature>
<proteinExistence type="inferred from homology"/>
<keyword evidence="2" id="KW-0175">Coiled coil</keyword>
<comment type="caution">
    <text evidence="4">The sequence shown here is derived from an EMBL/GenBank/DDBJ whole genome shotgun (WGS) entry which is preliminary data.</text>
</comment>
<dbReference type="InterPro" id="IPR010273">
    <property type="entry name" value="DUF881"/>
</dbReference>
<keyword evidence="3" id="KW-1133">Transmembrane helix</keyword>
<reference evidence="4 5" key="1">
    <citation type="submission" date="2020-07" db="EMBL/GenBank/DDBJ databases">
        <title>Sequencing the genomes of 1000 actinobacteria strains.</title>
        <authorList>
            <person name="Klenk H.-P."/>
        </authorList>
    </citation>
    <scope>NUCLEOTIDE SEQUENCE [LARGE SCALE GENOMIC DNA]</scope>
    <source>
        <strain evidence="4 5">DSM 104001</strain>
    </source>
</reference>
<accession>A0A853CKK5</accession>
<name>A0A853CKK5_9ACTN</name>
<dbReference type="AlphaFoldDB" id="A0A853CKK5"/>
<dbReference type="EMBL" id="JACBZT010000001">
    <property type="protein sequence ID" value="NYJ08097.1"/>
    <property type="molecule type" value="Genomic_DNA"/>
</dbReference>
<evidence type="ECO:0000313" key="5">
    <source>
        <dbReference type="Proteomes" id="UP000541969"/>
    </source>
</evidence>
<gene>
    <name evidence="4" type="ORF">GGQ55_004375</name>
</gene>
<dbReference type="Pfam" id="PF05949">
    <property type="entry name" value="DUF881"/>
    <property type="match status" value="1"/>
</dbReference>
<evidence type="ECO:0000256" key="3">
    <source>
        <dbReference type="SAM" id="Phobius"/>
    </source>
</evidence>
<evidence type="ECO:0000256" key="1">
    <source>
        <dbReference type="ARBA" id="ARBA00009108"/>
    </source>
</evidence>
<keyword evidence="3" id="KW-0472">Membrane</keyword>
<organism evidence="4 5">
    <name type="scientific">Petropleomorpha daqingensis</name>
    <dbReference type="NCBI Taxonomy" id="2026353"/>
    <lineage>
        <taxon>Bacteria</taxon>
        <taxon>Bacillati</taxon>
        <taxon>Actinomycetota</taxon>
        <taxon>Actinomycetes</taxon>
        <taxon>Geodermatophilales</taxon>
        <taxon>Geodermatophilaceae</taxon>
        <taxon>Petropleomorpha</taxon>
    </lineage>
</organism>
<evidence type="ECO:0000256" key="2">
    <source>
        <dbReference type="SAM" id="Coils"/>
    </source>
</evidence>
<dbReference type="GO" id="GO:0005886">
    <property type="term" value="C:plasma membrane"/>
    <property type="evidence" value="ECO:0007669"/>
    <property type="project" value="TreeGrafter"/>
</dbReference>
<sequence>MTGTLPRGGGLRSMGASLLDQVLAETLDPAYAQAAARKAARAGEEPPEVARRGRRRGRLVVALVLAIAGLLVAVTYDQAAAGEHGRAQVRQALLGDIDDETATADDLTTQLNRLRRQVNSTRDDALKSTAVGQQALDALAAAQQGAAALPVRGPGLLVTLADAEPDADSDPVGGTTAPDPVSMVRDSDLQIVVNALWAAGAEAISIDGQRLGPTSAIRFAGEAVLVDFNPVTNPYEVRVIGNPDALSRNFIHDPQVTALAGFYESYGMRFDFAKEKDLSLPAASLPELRSATVVPRGGPTSDPTPGD</sequence>
<protein>
    <submittedName>
        <fullName evidence="4">Uncharacterized protein YlxW (UPF0749 family)</fullName>
    </submittedName>
</protein>
<dbReference type="RefSeq" id="WP_179720430.1">
    <property type="nucleotide sequence ID" value="NZ_JACBZT010000001.1"/>
</dbReference>